<feature type="transmembrane region" description="Helical" evidence="10">
    <location>
        <begin position="607"/>
        <end position="632"/>
    </location>
</feature>
<reference evidence="12" key="2">
    <citation type="journal article" date="2023" name="BMC Genomics">
        <title>Pest status, molecular evolution, and epigenetic factors derived from the genome assembly of Frankliniella fusca, a thysanopteran phytovirus vector.</title>
        <authorList>
            <person name="Catto M.A."/>
            <person name="Labadie P.E."/>
            <person name="Jacobson A.L."/>
            <person name="Kennedy G.G."/>
            <person name="Srinivasan R."/>
            <person name="Hunt B.G."/>
        </authorList>
    </citation>
    <scope>NUCLEOTIDE SEQUENCE</scope>
    <source>
        <strain evidence="12">PL_HMW_Pooled</strain>
    </source>
</reference>
<dbReference type="GO" id="GO:0140359">
    <property type="term" value="F:ABC-type transporter activity"/>
    <property type="evidence" value="ECO:0007669"/>
    <property type="project" value="InterPro"/>
</dbReference>
<feature type="transmembrane region" description="Helical" evidence="10">
    <location>
        <begin position="669"/>
        <end position="688"/>
    </location>
</feature>
<feature type="transmembrane region" description="Helical" evidence="10">
    <location>
        <begin position="718"/>
        <end position="740"/>
    </location>
</feature>
<name>A0AAE1GUK0_9NEOP</name>
<dbReference type="EMBL" id="JAHWGI010000085">
    <property type="protein sequence ID" value="KAK3909224.1"/>
    <property type="molecule type" value="Genomic_DNA"/>
</dbReference>
<evidence type="ECO:0000256" key="10">
    <source>
        <dbReference type="SAM" id="Phobius"/>
    </source>
</evidence>
<dbReference type="PANTHER" id="PTHR48041:SF78">
    <property type="entry name" value="ABC TRANSPORTER EXPRESSED IN TRACHEA, ISOFORM A"/>
    <property type="match status" value="1"/>
</dbReference>
<evidence type="ECO:0000256" key="1">
    <source>
        <dbReference type="ARBA" id="ARBA00004141"/>
    </source>
</evidence>
<feature type="transmembrane region" description="Helical" evidence="10">
    <location>
        <begin position="571"/>
        <end position="595"/>
    </location>
</feature>
<comment type="similarity">
    <text evidence="2">Belongs to the ABC transporter superfamily. ABCG family. Eye pigment precursor importer (TC 3.A.1.204) subfamily.</text>
</comment>
<keyword evidence="3" id="KW-0813">Transport</keyword>
<dbReference type="InterPro" id="IPR050352">
    <property type="entry name" value="ABCG_transporters"/>
</dbReference>
<evidence type="ECO:0000313" key="13">
    <source>
        <dbReference type="Proteomes" id="UP001219518"/>
    </source>
</evidence>
<keyword evidence="7 10" id="KW-1133">Transmembrane helix</keyword>
<evidence type="ECO:0000256" key="9">
    <source>
        <dbReference type="SAM" id="MobiDB-lite"/>
    </source>
</evidence>
<gene>
    <name evidence="12" type="ORF">KUF71_003822</name>
</gene>
<keyword evidence="6 12" id="KW-0067">ATP-binding</keyword>
<evidence type="ECO:0000256" key="7">
    <source>
        <dbReference type="ARBA" id="ARBA00022989"/>
    </source>
</evidence>
<comment type="caution">
    <text evidence="12">The sequence shown here is derived from an EMBL/GenBank/DDBJ whole genome shotgun (WGS) entry which is preliminary data.</text>
</comment>
<dbReference type="SMART" id="SM00382">
    <property type="entry name" value="AAA"/>
    <property type="match status" value="1"/>
</dbReference>
<evidence type="ECO:0000256" key="3">
    <source>
        <dbReference type="ARBA" id="ARBA00022448"/>
    </source>
</evidence>
<evidence type="ECO:0000256" key="6">
    <source>
        <dbReference type="ARBA" id="ARBA00022840"/>
    </source>
</evidence>
<dbReference type="Proteomes" id="UP001219518">
    <property type="component" value="Unassembled WGS sequence"/>
</dbReference>
<evidence type="ECO:0000256" key="4">
    <source>
        <dbReference type="ARBA" id="ARBA00022692"/>
    </source>
</evidence>
<dbReference type="CDD" id="cd03213">
    <property type="entry name" value="ABCG_EPDR"/>
    <property type="match status" value="1"/>
</dbReference>
<protein>
    <submittedName>
        <fullName evidence="12">ATP-binding cassette sub-family G member 4</fullName>
    </submittedName>
</protein>
<accession>A0AAE1GUK0</accession>
<evidence type="ECO:0000256" key="5">
    <source>
        <dbReference type="ARBA" id="ARBA00022741"/>
    </source>
</evidence>
<keyword evidence="5" id="KW-0547">Nucleotide-binding</keyword>
<dbReference type="Gene3D" id="3.40.50.300">
    <property type="entry name" value="P-loop containing nucleotide triphosphate hydrolases"/>
    <property type="match status" value="1"/>
</dbReference>
<keyword evidence="13" id="KW-1185">Reference proteome</keyword>
<dbReference type="GO" id="GO:0005524">
    <property type="term" value="F:ATP binding"/>
    <property type="evidence" value="ECO:0007669"/>
    <property type="project" value="UniProtKB-KW"/>
</dbReference>
<dbReference type="PROSITE" id="PS00211">
    <property type="entry name" value="ABC_TRANSPORTER_1"/>
    <property type="match status" value="1"/>
</dbReference>
<reference evidence="12" key="1">
    <citation type="submission" date="2021-07" db="EMBL/GenBank/DDBJ databases">
        <authorList>
            <person name="Catto M.A."/>
            <person name="Jacobson A."/>
            <person name="Kennedy G."/>
            <person name="Labadie P."/>
            <person name="Hunt B.G."/>
            <person name="Srinivasan R."/>
        </authorList>
    </citation>
    <scope>NUCLEOTIDE SEQUENCE</scope>
    <source>
        <strain evidence="12">PL_HMW_Pooled</strain>
        <tissue evidence="12">Head</tissue>
    </source>
</reference>
<dbReference type="Pfam" id="PF19055">
    <property type="entry name" value="ABC2_membrane_7"/>
    <property type="match status" value="1"/>
</dbReference>
<dbReference type="PROSITE" id="PS50893">
    <property type="entry name" value="ABC_TRANSPORTER_2"/>
    <property type="match status" value="1"/>
</dbReference>
<feature type="transmembrane region" description="Helical" evidence="10">
    <location>
        <begin position="638"/>
        <end position="657"/>
    </location>
</feature>
<keyword evidence="8 10" id="KW-0472">Membrane</keyword>
<dbReference type="SUPFAM" id="SSF52540">
    <property type="entry name" value="P-loop containing nucleoside triphosphate hydrolases"/>
    <property type="match status" value="1"/>
</dbReference>
<dbReference type="InterPro" id="IPR003439">
    <property type="entry name" value="ABC_transporter-like_ATP-bd"/>
</dbReference>
<dbReference type="PANTHER" id="PTHR48041">
    <property type="entry name" value="ABC TRANSPORTER G FAMILY MEMBER 28"/>
    <property type="match status" value="1"/>
</dbReference>
<dbReference type="InterPro" id="IPR027417">
    <property type="entry name" value="P-loop_NTPase"/>
</dbReference>
<dbReference type="InterPro" id="IPR017871">
    <property type="entry name" value="ABC_transporter-like_CS"/>
</dbReference>
<feature type="transmembrane region" description="Helical" evidence="10">
    <location>
        <begin position="528"/>
        <end position="551"/>
    </location>
</feature>
<keyword evidence="4 10" id="KW-0812">Transmembrane</keyword>
<feature type="transmembrane region" description="Helical" evidence="10">
    <location>
        <begin position="496"/>
        <end position="516"/>
    </location>
</feature>
<dbReference type="FunFam" id="3.40.50.300:FF:000891">
    <property type="entry name" value="ATP-binding cassette sub-family G member"/>
    <property type="match status" value="1"/>
</dbReference>
<dbReference type="GO" id="GO:0005886">
    <property type="term" value="C:plasma membrane"/>
    <property type="evidence" value="ECO:0007669"/>
    <property type="project" value="TreeGrafter"/>
</dbReference>
<feature type="region of interest" description="Disordered" evidence="9">
    <location>
        <begin position="1"/>
        <end position="23"/>
    </location>
</feature>
<comment type="subcellular location">
    <subcellularLocation>
        <location evidence="1">Membrane</location>
        <topology evidence="1">Multi-pass membrane protein</topology>
    </subcellularLocation>
</comment>
<organism evidence="12 13">
    <name type="scientific">Frankliniella fusca</name>
    <dbReference type="NCBI Taxonomy" id="407009"/>
    <lineage>
        <taxon>Eukaryota</taxon>
        <taxon>Metazoa</taxon>
        <taxon>Ecdysozoa</taxon>
        <taxon>Arthropoda</taxon>
        <taxon>Hexapoda</taxon>
        <taxon>Insecta</taxon>
        <taxon>Pterygota</taxon>
        <taxon>Neoptera</taxon>
        <taxon>Paraneoptera</taxon>
        <taxon>Thysanoptera</taxon>
        <taxon>Terebrantia</taxon>
        <taxon>Thripoidea</taxon>
        <taxon>Thripidae</taxon>
        <taxon>Frankliniella</taxon>
    </lineage>
</organism>
<evidence type="ECO:0000256" key="2">
    <source>
        <dbReference type="ARBA" id="ARBA00005814"/>
    </source>
</evidence>
<dbReference type="InterPro" id="IPR013525">
    <property type="entry name" value="ABC2_TM"/>
</dbReference>
<feature type="domain" description="ABC transporter" evidence="11">
    <location>
        <begin position="128"/>
        <end position="367"/>
    </location>
</feature>
<proteinExistence type="inferred from homology"/>
<dbReference type="InterPro" id="IPR043926">
    <property type="entry name" value="ABCG_dom"/>
</dbReference>
<sequence>MGDGGAAQGLPSSPPPCQGEGLNNGLLMGGGPYVSYGIAGGHHNAPSIQGVHGALVKKVPNDKSSYLSVGVGAAELGLAGPLQLQLPLGSGQGPGGGAGTSPGSAASGGGCKAAITLSNLPRRPPVAIQFNGLAYSVSEGRKRGYKTLLKTVSGAFWSGELAAIMGPSGAGKSTLMNSLAGYRTSNLSGSVLVNGRPRNLRRFRKMSCYIMQDDQLLPHLTVREYMIVSANLKLSDDVGATAKLRVVDELLETLGLCECQDTRTGNLSGGQRKRLSIALELVNNPPVMFLDEPTSGLDSSSCFQCLSLLKSLSQGGRTIICTIHQPSARLFEMFDQLYALAEGQCIYQGSVHGVVPFLASMGLECPSYHNPADYVMEVACGEHGEHVPKLVTAVANGKCNNLYQTGQSAQAQAQAQPTQPGSGANTCDCGLSVSSAPGGGDSCHSCNSCAQSATTLLDSSEESLSGGGFPTSTATQFCILLKRTFLSIMRDQTLTLFRLVSHLTVGILIGVIYYGIGNEASKAMNNAGCIFFTVLFVMFTAMMPTILTFPMEMSVFVREHLNYWYSLKSFYLAKTVADLPFQLAFSVVYVCIVYFMTAQPMEADRFFMVLLSCLLTSLVAQSLGLLIGAGLSVESGTFIGPVSSVPVLLFSGFFVNFNTIPPYLQWLSYLSYVRYGFEGAMVAVYGYGRQKLSCSEPYCHYRSPTKFLMTMDMADASFWIDMVALCVFFVILRFLTYFILRLKLRSTR</sequence>
<dbReference type="Pfam" id="PF01061">
    <property type="entry name" value="ABC2_membrane"/>
    <property type="match status" value="1"/>
</dbReference>
<evidence type="ECO:0000259" key="11">
    <source>
        <dbReference type="PROSITE" id="PS50893"/>
    </source>
</evidence>
<dbReference type="Pfam" id="PF00005">
    <property type="entry name" value="ABC_tran"/>
    <property type="match status" value="1"/>
</dbReference>
<dbReference type="GO" id="GO:0016887">
    <property type="term" value="F:ATP hydrolysis activity"/>
    <property type="evidence" value="ECO:0007669"/>
    <property type="project" value="InterPro"/>
</dbReference>
<evidence type="ECO:0000313" key="12">
    <source>
        <dbReference type="EMBL" id="KAK3909224.1"/>
    </source>
</evidence>
<dbReference type="AlphaFoldDB" id="A0AAE1GUK0"/>
<dbReference type="InterPro" id="IPR003593">
    <property type="entry name" value="AAA+_ATPase"/>
</dbReference>
<evidence type="ECO:0000256" key="8">
    <source>
        <dbReference type="ARBA" id="ARBA00023136"/>
    </source>
</evidence>